<dbReference type="Ensembl" id="ENSCMIT00000014102.1">
    <property type="protein sequence ID" value="ENSCMIP00000013799.1"/>
    <property type="gene ID" value="ENSCMIG00000006891.1"/>
</dbReference>
<dbReference type="Proteomes" id="UP000314986">
    <property type="component" value="Unassembled WGS sequence"/>
</dbReference>
<evidence type="ECO:0000313" key="2">
    <source>
        <dbReference type="Ensembl" id="ENSCMIP00000013799.1"/>
    </source>
</evidence>
<feature type="region of interest" description="Disordered" evidence="1">
    <location>
        <begin position="47"/>
        <end position="72"/>
    </location>
</feature>
<evidence type="ECO:0000256" key="1">
    <source>
        <dbReference type="SAM" id="MobiDB-lite"/>
    </source>
</evidence>
<protein>
    <submittedName>
        <fullName evidence="2">Protocadherin 12</fullName>
    </submittedName>
</protein>
<keyword evidence="3" id="KW-1185">Reference proteome</keyword>
<name>A0A4W3HXS2_CALMI</name>
<feature type="compositionally biased region" description="Basic and acidic residues" evidence="1">
    <location>
        <begin position="47"/>
        <end position="60"/>
    </location>
</feature>
<sequence>TGTIQGARERQISQLLSLLHQGQFQPTPNFRGNKYLKSCGRAVAQDVDRTSLKDSGHGESEAGDSDCETGHDTPLEQLLEAGFSDLLARNDHVPHLQLSPFAPYHLVTLT</sequence>
<accession>A0A4W3HXS2</accession>
<dbReference type="GeneTree" id="ENSGT00940000160403"/>
<organism evidence="2 3">
    <name type="scientific">Callorhinchus milii</name>
    <name type="common">Ghost shark</name>
    <dbReference type="NCBI Taxonomy" id="7868"/>
    <lineage>
        <taxon>Eukaryota</taxon>
        <taxon>Metazoa</taxon>
        <taxon>Chordata</taxon>
        <taxon>Craniata</taxon>
        <taxon>Vertebrata</taxon>
        <taxon>Chondrichthyes</taxon>
        <taxon>Holocephali</taxon>
        <taxon>Chimaeriformes</taxon>
        <taxon>Callorhinchidae</taxon>
        <taxon>Callorhinchus</taxon>
    </lineage>
</organism>
<reference evidence="3" key="3">
    <citation type="journal article" date="2014" name="Nature">
        <title>Elephant shark genome provides unique insights into gnathostome evolution.</title>
        <authorList>
            <consortium name="International Elephant Shark Genome Sequencing Consortium"/>
            <person name="Venkatesh B."/>
            <person name="Lee A.P."/>
            <person name="Ravi V."/>
            <person name="Maurya A.K."/>
            <person name="Lian M.M."/>
            <person name="Swann J.B."/>
            <person name="Ohta Y."/>
            <person name="Flajnik M.F."/>
            <person name="Sutoh Y."/>
            <person name="Kasahara M."/>
            <person name="Hoon S."/>
            <person name="Gangu V."/>
            <person name="Roy S.W."/>
            <person name="Irimia M."/>
            <person name="Korzh V."/>
            <person name="Kondrychyn I."/>
            <person name="Lim Z.W."/>
            <person name="Tay B.H."/>
            <person name="Tohari S."/>
            <person name="Kong K.W."/>
            <person name="Ho S."/>
            <person name="Lorente-Galdos B."/>
            <person name="Quilez J."/>
            <person name="Marques-Bonet T."/>
            <person name="Raney B.J."/>
            <person name="Ingham P.W."/>
            <person name="Tay A."/>
            <person name="Hillier L.W."/>
            <person name="Minx P."/>
            <person name="Boehm T."/>
            <person name="Wilson R.K."/>
            <person name="Brenner S."/>
            <person name="Warren W.C."/>
        </authorList>
    </citation>
    <scope>NUCLEOTIDE SEQUENCE [LARGE SCALE GENOMIC DNA]</scope>
</reference>
<proteinExistence type="predicted"/>
<gene>
    <name evidence="2" type="primary">pcdh12</name>
</gene>
<reference evidence="3" key="2">
    <citation type="journal article" date="2007" name="PLoS Biol.">
        <title>Survey sequencing and comparative analysis of the elephant shark (Callorhinchus milii) genome.</title>
        <authorList>
            <person name="Venkatesh B."/>
            <person name="Kirkness E.F."/>
            <person name="Loh Y.H."/>
            <person name="Halpern A.L."/>
            <person name="Lee A.P."/>
            <person name="Johnson J."/>
            <person name="Dandona N."/>
            <person name="Viswanathan L.D."/>
            <person name="Tay A."/>
            <person name="Venter J.C."/>
            <person name="Strausberg R.L."/>
            <person name="Brenner S."/>
        </authorList>
    </citation>
    <scope>NUCLEOTIDE SEQUENCE [LARGE SCALE GENOMIC DNA]</scope>
</reference>
<reference evidence="3" key="1">
    <citation type="journal article" date="2006" name="Science">
        <title>Ancient noncoding elements conserved in the human genome.</title>
        <authorList>
            <person name="Venkatesh B."/>
            <person name="Kirkness E.F."/>
            <person name="Loh Y.H."/>
            <person name="Halpern A.L."/>
            <person name="Lee A.P."/>
            <person name="Johnson J."/>
            <person name="Dandona N."/>
            <person name="Viswanathan L.D."/>
            <person name="Tay A."/>
            <person name="Venter J.C."/>
            <person name="Strausberg R.L."/>
            <person name="Brenner S."/>
        </authorList>
    </citation>
    <scope>NUCLEOTIDE SEQUENCE [LARGE SCALE GENOMIC DNA]</scope>
</reference>
<evidence type="ECO:0000313" key="3">
    <source>
        <dbReference type="Proteomes" id="UP000314986"/>
    </source>
</evidence>
<reference evidence="2" key="5">
    <citation type="submission" date="2025-09" db="UniProtKB">
        <authorList>
            <consortium name="Ensembl"/>
        </authorList>
    </citation>
    <scope>IDENTIFICATION</scope>
</reference>
<dbReference type="AlphaFoldDB" id="A0A4W3HXS2"/>
<reference evidence="2" key="4">
    <citation type="submission" date="2025-08" db="UniProtKB">
        <authorList>
            <consortium name="Ensembl"/>
        </authorList>
    </citation>
    <scope>IDENTIFICATION</scope>
</reference>